<gene>
    <name evidence="2" type="ORF">NG895_13800</name>
</gene>
<dbReference type="Proteomes" id="UP001155241">
    <property type="component" value="Unassembled WGS sequence"/>
</dbReference>
<dbReference type="InterPro" id="IPR052026">
    <property type="entry name" value="ExeA_AAA_ATPase_DNA-bind"/>
</dbReference>
<evidence type="ECO:0000313" key="2">
    <source>
        <dbReference type="EMBL" id="MCO6044979.1"/>
    </source>
</evidence>
<dbReference type="InterPro" id="IPR049945">
    <property type="entry name" value="AAA_22"/>
</dbReference>
<dbReference type="GO" id="GO:0016887">
    <property type="term" value="F:ATP hydrolysis activity"/>
    <property type="evidence" value="ECO:0007669"/>
    <property type="project" value="InterPro"/>
</dbReference>
<dbReference type="EMBL" id="JAMXLR010000051">
    <property type="protein sequence ID" value="MCO6044979.1"/>
    <property type="molecule type" value="Genomic_DNA"/>
</dbReference>
<dbReference type="Pfam" id="PF13401">
    <property type="entry name" value="AAA_22"/>
    <property type="match status" value="1"/>
</dbReference>
<protein>
    <recommendedName>
        <fullName evidence="1">ORC1/DEAH AAA+ ATPase domain-containing protein</fullName>
    </recommendedName>
</protein>
<evidence type="ECO:0000259" key="1">
    <source>
        <dbReference type="Pfam" id="PF13401"/>
    </source>
</evidence>
<organism evidence="2 3">
    <name type="scientific">Aeoliella straminimaris</name>
    <dbReference type="NCBI Taxonomy" id="2954799"/>
    <lineage>
        <taxon>Bacteria</taxon>
        <taxon>Pseudomonadati</taxon>
        <taxon>Planctomycetota</taxon>
        <taxon>Planctomycetia</taxon>
        <taxon>Pirellulales</taxon>
        <taxon>Lacipirellulaceae</taxon>
        <taxon>Aeoliella</taxon>
    </lineage>
</organism>
<keyword evidence="3" id="KW-1185">Reference proteome</keyword>
<dbReference type="InterPro" id="IPR027417">
    <property type="entry name" value="P-loop_NTPase"/>
</dbReference>
<reference evidence="2" key="1">
    <citation type="submission" date="2022-06" db="EMBL/GenBank/DDBJ databases">
        <title>Aeoliella straminimaris, a novel planctomycete from sediments.</title>
        <authorList>
            <person name="Vitorino I.R."/>
            <person name="Lage O.M."/>
        </authorList>
    </citation>
    <scope>NUCLEOTIDE SEQUENCE</scope>
    <source>
        <strain evidence="2">ICT_H6.2</strain>
    </source>
</reference>
<proteinExistence type="predicted"/>
<sequence length="268" mass="29594">MSYLRHWQLEHSPYRPSSEVYPAPPHQEALARIDYLATERRALGALVAARGMGKTMVLADAQRHRTRDGRYVAEVDAFGMTPRELLWQIACGFDAQPSLGDSISRLWQRLADTAAEHAWRRESAMVLVDDAGQAGPDLCQQLVRLSRVAGMAGACWTVVLAATPSEAQRWPDCLLELIDLRIELYAWDEDTTVDYLQHALMMAGRLEPVFTEDALRLVYALSQGIPRQVARLADFSLVVGAAASTAIIDTGIVETAYGQVNWSAKVAG</sequence>
<evidence type="ECO:0000313" key="3">
    <source>
        <dbReference type="Proteomes" id="UP001155241"/>
    </source>
</evidence>
<dbReference type="AlphaFoldDB" id="A0A9X2FAJ4"/>
<dbReference type="SUPFAM" id="SSF52540">
    <property type="entry name" value="P-loop containing nucleoside triphosphate hydrolases"/>
    <property type="match status" value="1"/>
</dbReference>
<comment type="caution">
    <text evidence="2">The sequence shown here is derived from an EMBL/GenBank/DDBJ whole genome shotgun (WGS) entry which is preliminary data.</text>
</comment>
<name>A0A9X2FAJ4_9BACT</name>
<accession>A0A9X2FAJ4</accession>
<dbReference type="RefSeq" id="WP_252853092.1">
    <property type="nucleotide sequence ID" value="NZ_JAMXLR010000051.1"/>
</dbReference>
<feature type="domain" description="ORC1/DEAH AAA+ ATPase" evidence="1">
    <location>
        <begin position="40"/>
        <end position="167"/>
    </location>
</feature>
<dbReference type="PANTHER" id="PTHR35894:SF1">
    <property type="entry name" value="PHOSPHORIBULOKINASE _ URIDINE KINASE FAMILY"/>
    <property type="match status" value="1"/>
</dbReference>
<dbReference type="PANTHER" id="PTHR35894">
    <property type="entry name" value="GENERAL SECRETION PATHWAY PROTEIN A-RELATED"/>
    <property type="match status" value="1"/>
</dbReference>